<dbReference type="Proteomes" id="UP000327085">
    <property type="component" value="Chromosome 1"/>
</dbReference>
<feature type="signal peptide" evidence="1">
    <location>
        <begin position="1"/>
        <end position="20"/>
    </location>
</feature>
<feature type="chain" id="PRO_5023046042" evidence="1">
    <location>
        <begin position="21"/>
        <end position="78"/>
    </location>
</feature>
<feature type="non-terminal residue" evidence="2">
    <location>
        <position position="1"/>
    </location>
</feature>
<dbReference type="AlphaFoldDB" id="A0A5E4GDN3"/>
<dbReference type="EMBL" id="CABIKO010000588">
    <property type="protein sequence ID" value="VVA37925.1"/>
    <property type="molecule type" value="Genomic_DNA"/>
</dbReference>
<reference evidence="3" key="1">
    <citation type="journal article" date="2020" name="Plant J.">
        <title>Transposons played a major role in the diversification between the closely related almond and peach genomes: results from the almond genome sequence.</title>
        <authorList>
            <person name="Alioto T."/>
            <person name="Alexiou K.G."/>
            <person name="Bardil A."/>
            <person name="Barteri F."/>
            <person name="Castanera R."/>
            <person name="Cruz F."/>
            <person name="Dhingra A."/>
            <person name="Duval H."/>
            <person name="Fernandez I Marti A."/>
            <person name="Frias L."/>
            <person name="Galan B."/>
            <person name="Garcia J.L."/>
            <person name="Howad W."/>
            <person name="Gomez-Garrido J."/>
            <person name="Gut M."/>
            <person name="Julca I."/>
            <person name="Morata J."/>
            <person name="Puigdomenech P."/>
            <person name="Ribeca P."/>
            <person name="Rubio Cabetas M.J."/>
            <person name="Vlasova A."/>
            <person name="Wirthensohn M."/>
            <person name="Garcia-Mas J."/>
            <person name="Gabaldon T."/>
            <person name="Casacuberta J.M."/>
            <person name="Arus P."/>
        </authorList>
    </citation>
    <scope>NUCLEOTIDE SEQUENCE [LARGE SCALE GENOMIC DNA]</scope>
    <source>
        <strain evidence="3">cv. Texas</strain>
    </source>
</reference>
<evidence type="ECO:0000256" key="1">
    <source>
        <dbReference type="SAM" id="SignalP"/>
    </source>
</evidence>
<proteinExistence type="predicted"/>
<sequence length="78" mass="9023">CWTVAVTCPRKFLAFLKVLGFEIQIWIRGGAVESSLQELWLHAPSCGQIRPLCSGLLGRCQEGPRYFRKETERLRWQT</sequence>
<keyword evidence="1" id="KW-0732">Signal</keyword>
<evidence type="ECO:0000313" key="2">
    <source>
        <dbReference type="EMBL" id="VVA37925.1"/>
    </source>
</evidence>
<evidence type="ECO:0000313" key="3">
    <source>
        <dbReference type="Proteomes" id="UP000327085"/>
    </source>
</evidence>
<organism evidence="2 3">
    <name type="scientific">Prunus dulcis</name>
    <name type="common">Almond</name>
    <name type="synonym">Amygdalus dulcis</name>
    <dbReference type="NCBI Taxonomy" id="3755"/>
    <lineage>
        <taxon>Eukaryota</taxon>
        <taxon>Viridiplantae</taxon>
        <taxon>Streptophyta</taxon>
        <taxon>Embryophyta</taxon>
        <taxon>Tracheophyta</taxon>
        <taxon>Spermatophyta</taxon>
        <taxon>Magnoliopsida</taxon>
        <taxon>eudicotyledons</taxon>
        <taxon>Gunneridae</taxon>
        <taxon>Pentapetalae</taxon>
        <taxon>rosids</taxon>
        <taxon>fabids</taxon>
        <taxon>Rosales</taxon>
        <taxon>Rosaceae</taxon>
        <taxon>Amygdaloideae</taxon>
        <taxon>Amygdaleae</taxon>
        <taxon>Prunus</taxon>
    </lineage>
</organism>
<protein>
    <submittedName>
        <fullName evidence="2">Uncharacterized protein</fullName>
    </submittedName>
</protein>
<dbReference type="Gramene" id="VVA37925">
    <property type="protein sequence ID" value="VVA37925"/>
    <property type="gene ID" value="Prudul26B001939"/>
</dbReference>
<accession>A0A5E4GDN3</accession>
<name>A0A5E4GDN3_PRUDU</name>
<dbReference type="InParanoid" id="A0A5E4GDN3"/>
<gene>
    <name evidence="2" type="ORF">ALMOND_2B001939</name>
</gene>